<organism evidence="1">
    <name type="scientific">Arion vulgaris</name>
    <dbReference type="NCBI Taxonomy" id="1028688"/>
    <lineage>
        <taxon>Eukaryota</taxon>
        <taxon>Metazoa</taxon>
        <taxon>Spiralia</taxon>
        <taxon>Lophotrochozoa</taxon>
        <taxon>Mollusca</taxon>
        <taxon>Gastropoda</taxon>
        <taxon>Heterobranchia</taxon>
        <taxon>Euthyneura</taxon>
        <taxon>Panpulmonata</taxon>
        <taxon>Eupulmonata</taxon>
        <taxon>Stylommatophora</taxon>
        <taxon>Helicina</taxon>
        <taxon>Arionoidea</taxon>
        <taxon>Arionidae</taxon>
        <taxon>Arion</taxon>
    </lineage>
</organism>
<reference evidence="1" key="1">
    <citation type="submission" date="2014-12" db="EMBL/GenBank/DDBJ databases">
        <title>Insight into the proteome of Arion vulgaris.</title>
        <authorList>
            <person name="Aradska J."/>
            <person name="Bulat T."/>
            <person name="Smidak R."/>
            <person name="Sarate P."/>
            <person name="Gangsoo J."/>
            <person name="Sialana F."/>
            <person name="Bilban M."/>
            <person name="Lubec G."/>
        </authorList>
    </citation>
    <scope>NUCLEOTIDE SEQUENCE</scope>
    <source>
        <tissue evidence="1">Skin</tissue>
    </source>
</reference>
<proteinExistence type="predicted"/>
<sequence length="54" mass="6168">MVIPGSENVTCIHHTVNDYAQISFMEWGLSNVHHHQLNLLRQLISLMTLLIKGN</sequence>
<dbReference type="AlphaFoldDB" id="A0A0B7BBT1"/>
<dbReference type="EMBL" id="HACG01042886">
    <property type="protein sequence ID" value="CEK89751.1"/>
    <property type="molecule type" value="Transcribed_RNA"/>
</dbReference>
<accession>A0A0B7BBT1</accession>
<protein>
    <submittedName>
        <fullName evidence="1">Uncharacterized protein</fullName>
    </submittedName>
</protein>
<gene>
    <name evidence="1" type="primary">ORF172673</name>
</gene>
<name>A0A0B7BBT1_9EUPU</name>
<evidence type="ECO:0000313" key="1">
    <source>
        <dbReference type="EMBL" id="CEK89751.1"/>
    </source>
</evidence>